<evidence type="ECO:0000313" key="2">
    <source>
        <dbReference type="EMBL" id="SMD15012.1"/>
    </source>
</evidence>
<feature type="signal peptide" evidence="1">
    <location>
        <begin position="1"/>
        <end position="20"/>
    </location>
</feature>
<dbReference type="RefSeq" id="WP_143446583.1">
    <property type="nucleotide sequence ID" value="NZ_FWXV01000004.1"/>
</dbReference>
<dbReference type="EMBL" id="FWXV01000004">
    <property type="protein sequence ID" value="SMD15012.1"/>
    <property type="molecule type" value="Genomic_DNA"/>
</dbReference>
<organism evidence="2 3">
    <name type="scientific">Kibdelosporangium aridum</name>
    <dbReference type="NCBI Taxonomy" id="2030"/>
    <lineage>
        <taxon>Bacteria</taxon>
        <taxon>Bacillati</taxon>
        <taxon>Actinomycetota</taxon>
        <taxon>Actinomycetes</taxon>
        <taxon>Pseudonocardiales</taxon>
        <taxon>Pseudonocardiaceae</taxon>
        <taxon>Kibdelosporangium</taxon>
    </lineage>
</organism>
<name>A0A1Y5XUQ1_KIBAR</name>
<keyword evidence="1" id="KW-0732">Signal</keyword>
<dbReference type="OrthoDB" id="3685684at2"/>
<dbReference type="Proteomes" id="UP000192674">
    <property type="component" value="Unassembled WGS sequence"/>
</dbReference>
<accession>A0A1Y5XUQ1</accession>
<evidence type="ECO:0000313" key="3">
    <source>
        <dbReference type="Proteomes" id="UP000192674"/>
    </source>
</evidence>
<sequence length="169" mass="17850">MRTRLLSGIVSAMLAAGVMAVSVVPANAETAYEARFVKGQTVVTVDSGAAFALRFFKVELDTLRPATAAAPAYTFPVFGYPHDGTTELAGGFKFTANDKCFFAYAPVVNTRTGVVKAWVNGGERIDLFKIDGAKLVLTEAGAKGLNDALGFTGLFTAGFLFGTYQTTLN</sequence>
<reference evidence="2 3" key="1">
    <citation type="submission" date="2017-04" db="EMBL/GenBank/DDBJ databases">
        <authorList>
            <person name="Afonso C.L."/>
            <person name="Miller P.J."/>
            <person name="Scott M.A."/>
            <person name="Spackman E."/>
            <person name="Goraichik I."/>
            <person name="Dimitrov K.M."/>
            <person name="Suarez D.L."/>
            <person name="Swayne D.E."/>
        </authorList>
    </citation>
    <scope>NUCLEOTIDE SEQUENCE [LARGE SCALE GENOMIC DNA]</scope>
    <source>
        <strain evidence="2 3">DSM 43828</strain>
    </source>
</reference>
<proteinExistence type="predicted"/>
<keyword evidence="3" id="KW-1185">Reference proteome</keyword>
<dbReference type="AlphaFoldDB" id="A0A1Y5XUQ1"/>
<feature type="chain" id="PRO_5038764130" evidence="1">
    <location>
        <begin position="21"/>
        <end position="169"/>
    </location>
</feature>
<protein>
    <submittedName>
        <fullName evidence="2">Uncharacterized protein</fullName>
    </submittedName>
</protein>
<evidence type="ECO:0000256" key="1">
    <source>
        <dbReference type="SAM" id="SignalP"/>
    </source>
</evidence>
<gene>
    <name evidence="2" type="ORF">SAMN05661093_05191</name>
</gene>